<evidence type="ECO:0000313" key="1">
    <source>
        <dbReference type="EMBL" id="KKN36665.1"/>
    </source>
</evidence>
<comment type="caution">
    <text evidence="1">The sequence shown here is derived from an EMBL/GenBank/DDBJ whole genome shotgun (WGS) entry which is preliminary data.</text>
</comment>
<gene>
    <name evidence="1" type="ORF">LCGC14_0771320</name>
</gene>
<protein>
    <submittedName>
        <fullName evidence="1">Uncharacterized protein</fullName>
    </submittedName>
</protein>
<proteinExistence type="predicted"/>
<sequence length="173" mass="18995">MRTLLMAIILTISLNVINAQDQILKLNGETVTCKVLEITDGSIKYKHLGEDLLNNISKNLIEEIVFESGRVEKFNKRIVVNGKDDWEKVQITNLESDIQGLIRGEEMMAKAASGWSTTGQGKMQKKAIDKLKKQAAEKGYHVVLLITTTGKGGHFGISGGAKSSVIGVGYKYE</sequence>
<dbReference type="AlphaFoldDB" id="A0A0F9PYC6"/>
<dbReference type="EMBL" id="LAZR01001951">
    <property type="protein sequence ID" value="KKN36665.1"/>
    <property type="molecule type" value="Genomic_DNA"/>
</dbReference>
<accession>A0A0F9PYC6</accession>
<reference evidence="1" key="1">
    <citation type="journal article" date="2015" name="Nature">
        <title>Complex archaea that bridge the gap between prokaryotes and eukaryotes.</title>
        <authorList>
            <person name="Spang A."/>
            <person name="Saw J.H."/>
            <person name="Jorgensen S.L."/>
            <person name="Zaremba-Niedzwiedzka K."/>
            <person name="Martijn J."/>
            <person name="Lind A.E."/>
            <person name="van Eijk R."/>
            <person name="Schleper C."/>
            <person name="Guy L."/>
            <person name="Ettema T.J."/>
        </authorList>
    </citation>
    <scope>NUCLEOTIDE SEQUENCE</scope>
</reference>
<name>A0A0F9PYC6_9ZZZZ</name>
<organism evidence="1">
    <name type="scientific">marine sediment metagenome</name>
    <dbReference type="NCBI Taxonomy" id="412755"/>
    <lineage>
        <taxon>unclassified sequences</taxon>
        <taxon>metagenomes</taxon>
        <taxon>ecological metagenomes</taxon>
    </lineage>
</organism>